<proteinExistence type="predicted"/>
<dbReference type="Proteomes" id="UP000675284">
    <property type="component" value="Unassembled WGS sequence"/>
</dbReference>
<evidence type="ECO:0000313" key="3">
    <source>
        <dbReference type="Proteomes" id="UP000675284"/>
    </source>
</evidence>
<sequence>MNLYEDEEKELATFTWLNPEFDVSQKQEQTTPSHYELKHEGDAENNR</sequence>
<gene>
    <name evidence="2" type="ORF">KCX74_15025</name>
</gene>
<organism evidence="2 3">
    <name type="scientific">Virgibacillus salarius</name>
    <dbReference type="NCBI Taxonomy" id="447199"/>
    <lineage>
        <taxon>Bacteria</taxon>
        <taxon>Bacillati</taxon>
        <taxon>Bacillota</taxon>
        <taxon>Bacilli</taxon>
        <taxon>Bacillales</taxon>
        <taxon>Bacillaceae</taxon>
        <taxon>Virgibacillus</taxon>
    </lineage>
</organism>
<evidence type="ECO:0000256" key="1">
    <source>
        <dbReference type="SAM" id="MobiDB-lite"/>
    </source>
</evidence>
<feature type="region of interest" description="Disordered" evidence="1">
    <location>
        <begin position="22"/>
        <end position="47"/>
    </location>
</feature>
<accession>A0A941E1U8</accession>
<feature type="compositionally biased region" description="Basic and acidic residues" evidence="1">
    <location>
        <begin position="35"/>
        <end position="47"/>
    </location>
</feature>
<protein>
    <submittedName>
        <fullName evidence="2">Uncharacterized protein</fullName>
    </submittedName>
</protein>
<comment type="caution">
    <text evidence="2">The sequence shown here is derived from an EMBL/GenBank/DDBJ whole genome shotgun (WGS) entry which is preliminary data.</text>
</comment>
<keyword evidence="3" id="KW-1185">Reference proteome</keyword>
<reference evidence="2" key="1">
    <citation type="submission" date="2021-04" db="EMBL/GenBank/DDBJ databases">
        <title>Isolation and polyphasic classification of algal microorganism.</title>
        <authorList>
            <person name="Wang S."/>
        </authorList>
    </citation>
    <scope>NUCLEOTIDE SEQUENCE</scope>
    <source>
        <strain evidence="2">720a</strain>
    </source>
</reference>
<dbReference type="AlphaFoldDB" id="A0A941E1U8"/>
<feature type="compositionally biased region" description="Polar residues" evidence="1">
    <location>
        <begin position="24"/>
        <end position="33"/>
    </location>
</feature>
<dbReference type="RefSeq" id="WP_161629266.1">
    <property type="nucleotide sequence ID" value="NZ_BAAACY010000170.1"/>
</dbReference>
<evidence type="ECO:0000313" key="2">
    <source>
        <dbReference type="EMBL" id="MBR7797348.1"/>
    </source>
</evidence>
<name>A0A941E1U8_9BACI</name>
<dbReference type="EMBL" id="JAGSOT010000051">
    <property type="protein sequence ID" value="MBR7797348.1"/>
    <property type="molecule type" value="Genomic_DNA"/>
</dbReference>